<dbReference type="CDD" id="cd01647">
    <property type="entry name" value="RT_LTR"/>
    <property type="match status" value="1"/>
</dbReference>
<organism evidence="9">
    <name type="scientific">Tanacetum cinerariifolium</name>
    <name type="common">Dalmatian daisy</name>
    <name type="synonym">Chrysanthemum cinerariifolium</name>
    <dbReference type="NCBI Taxonomy" id="118510"/>
    <lineage>
        <taxon>Eukaryota</taxon>
        <taxon>Viridiplantae</taxon>
        <taxon>Streptophyta</taxon>
        <taxon>Embryophyta</taxon>
        <taxon>Tracheophyta</taxon>
        <taxon>Spermatophyta</taxon>
        <taxon>Magnoliopsida</taxon>
        <taxon>eudicotyledons</taxon>
        <taxon>Gunneridae</taxon>
        <taxon>Pentapetalae</taxon>
        <taxon>asterids</taxon>
        <taxon>campanulids</taxon>
        <taxon>Asterales</taxon>
        <taxon>Asteraceae</taxon>
        <taxon>Asteroideae</taxon>
        <taxon>Anthemideae</taxon>
        <taxon>Anthemidinae</taxon>
        <taxon>Tanacetum</taxon>
    </lineage>
</organism>
<evidence type="ECO:0000256" key="6">
    <source>
        <dbReference type="ARBA" id="ARBA00022918"/>
    </source>
</evidence>
<dbReference type="InterPro" id="IPR041373">
    <property type="entry name" value="RT_RNaseH"/>
</dbReference>
<evidence type="ECO:0000259" key="7">
    <source>
        <dbReference type="Pfam" id="PF00078"/>
    </source>
</evidence>
<keyword evidence="2" id="KW-0548">Nucleotidyltransferase</keyword>
<name>A0A6L2L1N6_TANCI</name>
<protein>
    <submittedName>
        <fullName evidence="9">Putative reverse transcriptase domain-containing protein</fullName>
    </submittedName>
</protein>
<proteinExistence type="predicted"/>
<dbReference type="InterPro" id="IPR053134">
    <property type="entry name" value="RNA-dir_DNA_polymerase"/>
</dbReference>
<evidence type="ECO:0000313" key="9">
    <source>
        <dbReference type="EMBL" id="GEU54747.1"/>
    </source>
</evidence>
<evidence type="ECO:0000256" key="5">
    <source>
        <dbReference type="ARBA" id="ARBA00022801"/>
    </source>
</evidence>
<dbReference type="Gene3D" id="3.30.420.10">
    <property type="entry name" value="Ribonuclease H-like superfamily/Ribonuclease H"/>
    <property type="match status" value="1"/>
</dbReference>
<dbReference type="Pfam" id="PF17917">
    <property type="entry name" value="RT_RNaseH"/>
    <property type="match status" value="1"/>
</dbReference>
<dbReference type="GO" id="GO:0016787">
    <property type="term" value="F:hydrolase activity"/>
    <property type="evidence" value="ECO:0007669"/>
    <property type="project" value="UniProtKB-KW"/>
</dbReference>
<dbReference type="GO" id="GO:0003676">
    <property type="term" value="F:nucleic acid binding"/>
    <property type="evidence" value="ECO:0007669"/>
    <property type="project" value="InterPro"/>
</dbReference>
<keyword evidence="3" id="KW-0540">Nuclease</keyword>
<evidence type="ECO:0000259" key="8">
    <source>
        <dbReference type="Pfam" id="PF17917"/>
    </source>
</evidence>
<dbReference type="InterPro" id="IPR043128">
    <property type="entry name" value="Rev_trsase/Diguanyl_cyclase"/>
</dbReference>
<gene>
    <name evidence="9" type="ORF">Tci_026725</name>
</gene>
<dbReference type="Gene3D" id="3.30.70.270">
    <property type="match status" value="1"/>
</dbReference>
<keyword evidence="6 9" id="KW-0695">RNA-directed DNA polymerase</keyword>
<keyword evidence="4" id="KW-0255">Endonuclease</keyword>
<dbReference type="Pfam" id="PF00078">
    <property type="entry name" value="RVT_1"/>
    <property type="match status" value="1"/>
</dbReference>
<dbReference type="GO" id="GO:0003964">
    <property type="term" value="F:RNA-directed DNA polymerase activity"/>
    <property type="evidence" value="ECO:0007669"/>
    <property type="project" value="UniProtKB-KW"/>
</dbReference>
<dbReference type="InterPro" id="IPR036397">
    <property type="entry name" value="RNaseH_sf"/>
</dbReference>
<dbReference type="AlphaFoldDB" id="A0A6L2L1N6"/>
<keyword evidence="1" id="KW-0808">Transferase</keyword>
<comment type="caution">
    <text evidence="9">The sequence shown here is derived from an EMBL/GenBank/DDBJ whole genome shotgun (WGS) entry which is preliminary data.</text>
</comment>
<dbReference type="EMBL" id="BKCJ010003382">
    <property type="protein sequence ID" value="GEU54747.1"/>
    <property type="molecule type" value="Genomic_DNA"/>
</dbReference>
<feature type="domain" description="Reverse transcriptase RNase H-like" evidence="8">
    <location>
        <begin position="207"/>
        <end position="249"/>
    </location>
</feature>
<accession>A0A6L2L1N6</accession>
<evidence type="ECO:0000256" key="2">
    <source>
        <dbReference type="ARBA" id="ARBA00022695"/>
    </source>
</evidence>
<sequence>MQELSAQLQELSDKGFIRPSSLPWGAPVLFFKKKDGYFQMCIDYHELNKLTVKNRYPLPRIDDLFDQLQGSSVYSKIDLRSGYHQLRVHDENIPKTAFRIRYGHYEFQEMPFGLTNALAIFMDLMNRDKLRVVVFPISLVGDAWRCNETHELSVCNIRRLEMIKYSFRDDEEYVAVKEDEYDDLTSTRKDACRAYREIFRMMDERCMKERVIAYASRQLKIHEKNYMTHDLELGAVVFALKMWRHYPYDMKKGWDRHLPLVEFYYNNSYHTSIKAAPFEALCGRKCRSPICWAEVGDAQLTGPEIVHETTEKIFQIKKHIQAAHDRQKSLADRNRKPMEFHVGDMVMLKVSSWKRGDTLELPNQLSHVHSTFHVSNLKKCYVDEPLAISLDEIQIDDKVNFIEEPVEIMDRVVKQLKQIYISIAKVRWNSTRGPEFTWEREEQMKKKCPHLFAKSKPMSESTS</sequence>
<dbReference type="SUPFAM" id="SSF56672">
    <property type="entry name" value="DNA/RNA polymerases"/>
    <property type="match status" value="2"/>
</dbReference>
<feature type="domain" description="Reverse transcriptase" evidence="7">
    <location>
        <begin position="32"/>
        <end position="126"/>
    </location>
</feature>
<evidence type="ECO:0000256" key="4">
    <source>
        <dbReference type="ARBA" id="ARBA00022759"/>
    </source>
</evidence>
<dbReference type="PANTHER" id="PTHR24559">
    <property type="entry name" value="TRANSPOSON TY3-I GAG-POL POLYPROTEIN"/>
    <property type="match status" value="1"/>
</dbReference>
<dbReference type="GO" id="GO:0004519">
    <property type="term" value="F:endonuclease activity"/>
    <property type="evidence" value="ECO:0007669"/>
    <property type="project" value="UniProtKB-KW"/>
</dbReference>
<evidence type="ECO:0000256" key="3">
    <source>
        <dbReference type="ARBA" id="ARBA00022722"/>
    </source>
</evidence>
<dbReference type="Gene3D" id="3.10.10.10">
    <property type="entry name" value="HIV Type 1 Reverse Transcriptase, subunit A, domain 1"/>
    <property type="match status" value="1"/>
</dbReference>
<dbReference type="PANTHER" id="PTHR24559:SF444">
    <property type="entry name" value="REVERSE TRANSCRIPTASE DOMAIN-CONTAINING PROTEIN"/>
    <property type="match status" value="1"/>
</dbReference>
<reference evidence="9" key="1">
    <citation type="journal article" date="2019" name="Sci. Rep.">
        <title>Draft genome of Tanacetum cinerariifolium, the natural source of mosquito coil.</title>
        <authorList>
            <person name="Yamashiro T."/>
            <person name="Shiraishi A."/>
            <person name="Satake H."/>
            <person name="Nakayama K."/>
        </authorList>
    </citation>
    <scope>NUCLEOTIDE SEQUENCE</scope>
</reference>
<keyword evidence="5" id="KW-0378">Hydrolase</keyword>
<dbReference type="InterPro" id="IPR043502">
    <property type="entry name" value="DNA/RNA_pol_sf"/>
</dbReference>
<evidence type="ECO:0000256" key="1">
    <source>
        <dbReference type="ARBA" id="ARBA00022679"/>
    </source>
</evidence>
<dbReference type="InterPro" id="IPR000477">
    <property type="entry name" value="RT_dom"/>
</dbReference>